<dbReference type="Proteomes" id="UP001560685">
    <property type="component" value="Unassembled WGS sequence"/>
</dbReference>
<dbReference type="SUPFAM" id="SSF47336">
    <property type="entry name" value="ACP-like"/>
    <property type="match status" value="1"/>
</dbReference>
<dbReference type="PANTHER" id="PTHR44845">
    <property type="entry name" value="CARRIER DOMAIN-CONTAINING PROTEIN"/>
    <property type="match status" value="1"/>
</dbReference>
<dbReference type="InterPro" id="IPR023214">
    <property type="entry name" value="HAD_sf"/>
</dbReference>
<dbReference type="InterPro" id="IPR010033">
    <property type="entry name" value="HAD_SF_ppase_IIIC"/>
</dbReference>
<evidence type="ECO:0000313" key="6">
    <source>
        <dbReference type="Proteomes" id="UP001560685"/>
    </source>
</evidence>
<organism evidence="5 6">
    <name type="scientific">Hyphococcus lacteus</name>
    <dbReference type="NCBI Taxonomy" id="3143536"/>
    <lineage>
        <taxon>Bacteria</taxon>
        <taxon>Pseudomonadati</taxon>
        <taxon>Pseudomonadota</taxon>
        <taxon>Alphaproteobacteria</taxon>
        <taxon>Parvularculales</taxon>
        <taxon>Parvularculaceae</taxon>
        <taxon>Hyphococcus</taxon>
    </lineage>
</organism>
<evidence type="ECO:0000256" key="1">
    <source>
        <dbReference type="ARBA" id="ARBA00022450"/>
    </source>
</evidence>
<dbReference type="Gene3D" id="3.40.50.1110">
    <property type="entry name" value="SGNH hydrolase"/>
    <property type="match status" value="1"/>
</dbReference>
<evidence type="ECO:0000313" key="5">
    <source>
        <dbReference type="EMBL" id="MEX6633168.1"/>
    </source>
</evidence>
<dbReference type="Pfam" id="PF00550">
    <property type="entry name" value="PP-binding"/>
    <property type="match status" value="1"/>
</dbReference>
<evidence type="ECO:0000259" key="4">
    <source>
        <dbReference type="PROSITE" id="PS50075"/>
    </source>
</evidence>
<dbReference type="InterPro" id="IPR036736">
    <property type="entry name" value="ACP-like_sf"/>
</dbReference>
<feature type="domain" description="Carrier" evidence="4">
    <location>
        <begin position="583"/>
        <end position="658"/>
    </location>
</feature>
<reference evidence="5 6" key="1">
    <citation type="submission" date="2024-05" db="EMBL/GenBank/DDBJ databases">
        <title>Three bacterial strains, DH-69, EH-24, and ECK-19 isolated from coastal sediments.</title>
        <authorList>
            <person name="Ye Y.-Q."/>
            <person name="Du Z.-J."/>
        </authorList>
    </citation>
    <scope>NUCLEOTIDE SEQUENCE [LARGE SCALE GENOMIC DNA]</scope>
    <source>
        <strain evidence="5 6">ECK-19</strain>
    </source>
</reference>
<dbReference type="PROSITE" id="PS50075">
    <property type="entry name" value="CARRIER"/>
    <property type="match status" value="1"/>
</dbReference>
<dbReference type="InterPro" id="IPR010037">
    <property type="entry name" value="FkbH_domain"/>
</dbReference>
<keyword evidence="2" id="KW-0597">Phosphoprotein</keyword>
<dbReference type="RefSeq" id="WP_369313115.1">
    <property type="nucleotide sequence ID" value="NZ_JBEHZE010000001.1"/>
</dbReference>
<dbReference type="InterPro" id="IPR036514">
    <property type="entry name" value="SGNH_hydro_sf"/>
</dbReference>
<dbReference type="Gene3D" id="3.40.50.1000">
    <property type="entry name" value="HAD superfamily/HAD-like"/>
    <property type="match status" value="1"/>
</dbReference>
<evidence type="ECO:0000256" key="2">
    <source>
        <dbReference type="ARBA" id="ARBA00022553"/>
    </source>
</evidence>
<comment type="caution">
    <text evidence="5">The sequence shown here is derived from an EMBL/GenBank/DDBJ whole genome shotgun (WGS) entry which is preliminary data.</text>
</comment>
<name>A0ABV3Z3P6_9PROT</name>
<evidence type="ECO:0000256" key="3">
    <source>
        <dbReference type="SAM" id="MobiDB-lite"/>
    </source>
</evidence>
<sequence>MTSGATDRLVVSATFTADLLNDVANFLAHDVGVPAGFTIAPYGQVFQQLLDPMSVLRQNNKSANVVCIRWIDLVQHASTETDYVNAAREIAAALTGFAHTVPCTVLICPQHDMAAFAQSATAHLETALRNVKNVQLIFASSVFDAYGVDQPYDQRGDKTGHIPYTAEAFAAIGTWLLRQYHAHSRTPLKMVAVDCDNTLWSGVVGEDGAEGIVIDDGAIALQARLAALAEAGVIIALLSKNQAADVDTVFSTRADMRLRPEHILDRTVNWQSKAENLSALAAKYAVGHDAIAFLDDNPIECAEMRSRLPAVQTIEIPKNRENLPSFVDNLWVLDHTATTHEDRKRIQMYQENVARNDSQNAAVSFADFLAGLELEIDIHCVNKDSIDRVSQLTQRTNQFNINLKRLSVDDLRHAPEEVYSVSVRDRFGDYGIVGAMSGHVDNSVYKVDLFLLSCRALGKGVEHKMLAHLGARALGFGCTELIVDYTEGPRNQPAKYFLEASFSRSVMSGQLPSTDPSVLADLTFEPTETALSMPVPKNVTSDKKNFADAYQFIADKLTTGAAIVGAFSAGRRARPELGIPFMAPSTNIERNLSAIWEEVLNVTPIGVGDDFQDLGGKSIHLVRIHSLMAERFGYALDLVTLFAVSTVKQLAVRIGDNVGGTTKVDARASDRAAKMKTARTHNRRRMSRRETA</sequence>
<feature type="compositionally biased region" description="Basic residues" evidence="3">
    <location>
        <begin position="674"/>
        <end position="692"/>
    </location>
</feature>
<dbReference type="Gene3D" id="1.10.1200.10">
    <property type="entry name" value="ACP-like"/>
    <property type="match status" value="1"/>
</dbReference>
<dbReference type="PANTHER" id="PTHR44845:SF6">
    <property type="entry name" value="BETA-ALANINE-ACTIVATING ENZYME"/>
    <property type="match status" value="1"/>
</dbReference>
<dbReference type="SUPFAM" id="SSF56784">
    <property type="entry name" value="HAD-like"/>
    <property type="match status" value="1"/>
</dbReference>
<feature type="region of interest" description="Disordered" evidence="3">
    <location>
        <begin position="667"/>
        <end position="692"/>
    </location>
</feature>
<dbReference type="InterPro" id="IPR036412">
    <property type="entry name" value="HAD-like_sf"/>
</dbReference>
<keyword evidence="6" id="KW-1185">Reference proteome</keyword>
<dbReference type="NCBIfam" id="TIGR01681">
    <property type="entry name" value="HAD-SF-IIIC"/>
    <property type="match status" value="1"/>
</dbReference>
<accession>A0ABV3Z3P6</accession>
<gene>
    <name evidence="5" type="ORF">ABFZ84_06350</name>
</gene>
<dbReference type="NCBIfam" id="TIGR01686">
    <property type="entry name" value="FkbH"/>
    <property type="match status" value="1"/>
</dbReference>
<protein>
    <submittedName>
        <fullName evidence="5">HAD-IIIC family phosphatase</fullName>
    </submittedName>
</protein>
<keyword evidence="1" id="KW-0596">Phosphopantetheine</keyword>
<proteinExistence type="predicted"/>
<dbReference type="EMBL" id="JBEHZE010000001">
    <property type="protein sequence ID" value="MEX6633168.1"/>
    <property type="molecule type" value="Genomic_DNA"/>
</dbReference>
<dbReference type="InterPro" id="IPR009081">
    <property type="entry name" value="PP-bd_ACP"/>
</dbReference>